<evidence type="ECO:0000256" key="2">
    <source>
        <dbReference type="SAM" id="MobiDB-lite"/>
    </source>
</evidence>
<dbReference type="EMBL" id="CP124733">
    <property type="protein sequence ID" value="WHA40510.1"/>
    <property type="molecule type" value="Genomic_DNA"/>
</dbReference>
<reference evidence="3" key="1">
    <citation type="submission" date="2023-05" db="EMBL/GenBank/DDBJ databases">
        <title>Complete genome sequence of Agrobacterium larrymoorei CFBP5477.</title>
        <authorList>
            <person name="Yen H.-C."/>
            <person name="Chou L."/>
            <person name="Lin Y.-C."/>
            <person name="Lai E.-M."/>
            <person name="Kuo C.-H."/>
        </authorList>
    </citation>
    <scope>NUCLEOTIDE SEQUENCE</scope>
    <source>
        <strain evidence="3">CFBP5477</strain>
    </source>
</reference>
<feature type="coiled-coil region" evidence="1">
    <location>
        <begin position="221"/>
        <end position="248"/>
    </location>
</feature>
<feature type="region of interest" description="Disordered" evidence="2">
    <location>
        <begin position="1"/>
        <end position="55"/>
    </location>
</feature>
<accession>A0AAF0KCV7</accession>
<evidence type="ECO:0000313" key="4">
    <source>
        <dbReference type="Proteomes" id="UP000298664"/>
    </source>
</evidence>
<dbReference type="RefSeq" id="WP_137392652.1">
    <property type="nucleotide sequence ID" value="NZ_CP124733.1"/>
</dbReference>
<proteinExistence type="predicted"/>
<evidence type="ECO:0000313" key="3">
    <source>
        <dbReference type="EMBL" id="WHA40510.1"/>
    </source>
</evidence>
<dbReference type="AlphaFoldDB" id="A0AAF0KCV7"/>
<keyword evidence="1" id="KW-0175">Coiled coil</keyword>
<evidence type="ECO:0000256" key="1">
    <source>
        <dbReference type="SAM" id="Coils"/>
    </source>
</evidence>
<protein>
    <submittedName>
        <fullName evidence="3">Uncharacterized protein</fullName>
    </submittedName>
</protein>
<organism evidence="3 4">
    <name type="scientific">Agrobacterium larrymoorei</name>
    <dbReference type="NCBI Taxonomy" id="160699"/>
    <lineage>
        <taxon>Bacteria</taxon>
        <taxon>Pseudomonadati</taxon>
        <taxon>Pseudomonadota</taxon>
        <taxon>Alphaproteobacteria</taxon>
        <taxon>Hyphomicrobiales</taxon>
        <taxon>Rhizobiaceae</taxon>
        <taxon>Rhizobium/Agrobacterium group</taxon>
        <taxon>Agrobacterium</taxon>
    </lineage>
</organism>
<sequence length="250" mass="27225">MTGFEVASYPMSQDTYRTSKEGRSQAEASTAFGKLLDDPASQTEGRNETRRLGSGPISVGSLVPLGLLADMLAQNPALGTRLSELPEDEYQTYLQSQTDHIGHMESALESAYSQPVVPDPARYPALQTYANIVVNGQIVATVDNQGVYKSSNDIASKVSDLLPDNIEGGNGPDLAQARADIIAKALGGKVVKAETALSQQQFLSLPEYRHEWTVDYEAMLNDPAYQEIKQAQTQLDNVQKEREEYLARGA</sequence>
<gene>
    <name evidence="3" type="ORF">CFBP5477_011830</name>
</gene>
<name>A0AAF0KCV7_9HYPH</name>
<dbReference type="Proteomes" id="UP000298664">
    <property type="component" value="Chromosome Circular"/>
</dbReference>